<organism evidence="2 3">
    <name type="scientific">Acinetobacter calcoaceticus</name>
    <dbReference type="NCBI Taxonomy" id="471"/>
    <lineage>
        <taxon>Bacteria</taxon>
        <taxon>Pseudomonadati</taxon>
        <taxon>Pseudomonadota</taxon>
        <taxon>Gammaproteobacteria</taxon>
        <taxon>Moraxellales</taxon>
        <taxon>Moraxellaceae</taxon>
        <taxon>Acinetobacter</taxon>
        <taxon>Acinetobacter calcoaceticus/baumannii complex</taxon>
    </lineage>
</organism>
<comment type="caution">
    <text evidence="2">The sequence shown here is derived from an EMBL/GenBank/DDBJ whole genome shotgun (WGS) entry which is preliminary data.</text>
</comment>
<reference evidence="2 3" key="1">
    <citation type="submission" date="2019-03" db="EMBL/GenBank/DDBJ databases">
        <title>Genomic analyses of the natural microbiome of Caenorhabditis elegans.</title>
        <authorList>
            <person name="Samuel B."/>
        </authorList>
    </citation>
    <scope>NUCLEOTIDE SEQUENCE [LARGE SCALE GENOMIC DNA]</scope>
    <source>
        <strain evidence="2 3">JUb89</strain>
    </source>
</reference>
<keyword evidence="1" id="KW-0472">Membrane</keyword>
<evidence type="ECO:0000256" key="1">
    <source>
        <dbReference type="SAM" id="Phobius"/>
    </source>
</evidence>
<evidence type="ECO:0000313" key="2">
    <source>
        <dbReference type="EMBL" id="TCM67742.1"/>
    </source>
</evidence>
<evidence type="ECO:0000313" key="3">
    <source>
        <dbReference type="Proteomes" id="UP000294963"/>
    </source>
</evidence>
<dbReference type="AlphaFoldDB" id="A0A4R1XWT1"/>
<accession>A0A4R1XWT1</accession>
<feature type="transmembrane region" description="Helical" evidence="1">
    <location>
        <begin position="12"/>
        <end position="32"/>
    </location>
</feature>
<keyword evidence="1" id="KW-1133">Transmembrane helix</keyword>
<dbReference type="OrthoDB" id="6711522at2"/>
<dbReference type="Proteomes" id="UP000294963">
    <property type="component" value="Unassembled WGS sequence"/>
</dbReference>
<name>A0A4R1XWT1_ACICA</name>
<proteinExistence type="predicted"/>
<protein>
    <submittedName>
        <fullName evidence="2">Uncharacterized protein</fullName>
    </submittedName>
</protein>
<dbReference type="EMBL" id="SLVJ01000007">
    <property type="protein sequence ID" value="TCM67742.1"/>
    <property type="molecule type" value="Genomic_DNA"/>
</dbReference>
<sequence length="188" mass="22189">MKIIKGTQYWRLCSVILVFVLLMSWYYFLVVYPKRTEQARIQWAEEIIQLSTWSNLVQQRQMNLSMLESDIPPNKTLDEIYIYQLNNLRTLRDFTANKSLKQITQSYSLVSGVNERSLDGLCLQLQFVQRYQQKIQHQAYTSARLKQTSTINQNNLNQLQVWLGELTILEQHLASINNHQFQAKCRGV</sequence>
<keyword evidence="1" id="KW-0812">Transmembrane</keyword>
<gene>
    <name evidence="2" type="ORF">EC844_10736</name>
</gene>
<keyword evidence="3" id="KW-1185">Reference proteome</keyword>